<evidence type="ECO:0000256" key="13">
    <source>
        <dbReference type="PROSITE-ProRule" id="PRU10144"/>
    </source>
</evidence>
<evidence type="ECO:0000256" key="15">
    <source>
        <dbReference type="SAM" id="SignalP"/>
    </source>
</evidence>
<feature type="domain" description="TonB-dependent receptor plug" evidence="17">
    <location>
        <begin position="58"/>
        <end position="165"/>
    </location>
</feature>
<dbReference type="InterPro" id="IPR000531">
    <property type="entry name" value="Beta-barrel_TonB"/>
</dbReference>
<evidence type="ECO:0000256" key="12">
    <source>
        <dbReference type="PROSITE-ProRule" id="PRU01360"/>
    </source>
</evidence>
<dbReference type="Gene3D" id="2.40.170.20">
    <property type="entry name" value="TonB-dependent receptor, beta-barrel domain"/>
    <property type="match status" value="1"/>
</dbReference>
<keyword evidence="5 12" id="KW-0812">Transmembrane</keyword>
<evidence type="ECO:0000256" key="1">
    <source>
        <dbReference type="ARBA" id="ARBA00004571"/>
    </source>
</evidence>
<keyword evidence="7" id="KW-0408">Iron</keyword>
<evidence type="ECO:0000259" key="16">
    <source>
        <dbReference type="Pfam" id="PF00593"/>
    </source>
</evidence>
<dbReference type="PANTHER" id="PTHR32552:SF81">
    <property type="entry name" value="TONB-DEPENDENT OUTER MEMBRANE RECEPTOR"/>
    <property type="match status" value="1"/>
</dbReference>
<reference evidence="18 19" key="1">
    <citation type="submission" date="2019-03" db="EMBL/GenBank/DDBJ databases">
        <title>Genomic Encyclopedia of Type Strains, Phase IV (KMG-IV): sequencing the most valuable type-strain genomes for metagenomic binning, comparative biology and taxonomic classification.</title>
        <authorList>
            <person name="Goeker M."/>
        </authorList>
    </citation>
    <scope>NUCLEOTIDE SEQUENCE [LARGE SCALE GENOMIC DNA]</scope>
    <source>
        <strain evidence="18 19">DSM 24830</strain>
    </source>
</reference>
<dbReference type="CDD" id="cd01347">
    <property type="entry name" value="ligand_gated_channel"/>
    <property type="match status" value="1"/>
</dbReference>
<evidence type="ECO:0000256" key="8">
    <source>
        <dbReference type="ARBA" id="ARBA00023065"/>
    </source>
</evidence>
<evidence type="ECO:0000256" key="6">
    <source>
        <dbReference type="ARBA" id="ARBA00022729"/>
    </source>
</evidence>
<protein>
    <submittedName>
        <fullName evidence="18">Outer membrane receptor protein involved in Fe transport</fullName>
    </submittedName>
</protein>
<evidence type="ECO:0000256" key="10">
    <source>
        <dbReference type="ARBA" id="ARBA00023136"/>
    </source>
</evidence>
<keyword evidence="11 12" id="KW-0998">Cell outer membrane</keyword>
<evidence type="ECO:0000256" key="3">
    <source>
        <dbReference type="ARBA" id="ARBA00022452"/>
    </source>
</evidence>
<dbReference type="GO" id="GO:0009279">
    <property type="term" value="C:cell outer membrane"/>
    <property type="evidence" value="ECO:0007669"/>
    <property type="project" value="UniProtKB-SubCell"/>
</dbReference>
<evidence type="ECO:0000256" key="5">
    <source>
        <dbReference type="ARBA" id="ARBA00022692"/>
    </source>
</evidence>
<evidence type="ECO:0000256" key="7">
    <source>
        <dbReference type="ARBA" id="ARBA00023004"/>
    </source>
</evidence>
<dbReference type="GO" id="GO:0006826">
    <property type="term" value="P:iron ion transport"/>
    <property type="evidence" value="ECO:0007669"/>
    <property type="project" value="UniProtKB-KW"/>
</dbReference>
<dbReference type="InterPro" id="IPR012910">
    <property type="entry name" value="Plug_dom"/>
</dbReference>
<evidence type="ECO:0000256" key="14">
    <source>
        <dbReference type="RuleBase" id="RU003357"/>
    </source>
</evidence>
<evidence type="ECO:0000256" key="11">
    <source>
        <dbReference type="ARBA" id="ARBA00023237"/>
    </source>
</evidence>
<dbReference type="InterPro" id="IPR036942">
    <property type="entry name" value="Beta-barrel_TonB_sf"/>
</dbReference>
<dbReference type="Pfam" id="PF07715">
    <property type="entry name" value="Plug"/>
    <property type="match status" value="1"/>
</dbReference>
<name>A0A4R1F380_9GAMM</name>
<keyword evidence="3 12" id="KW-1134">Transmembrane beta strand</keyword>
<keyword evidence="8" id="KW-0406">Ion transport</keyword>
<dbReference type="PROSITE" id="PS01156">
    <property type="entry name" value="TONB_DEPENDENT_REC_2"/>
    <property type="match status" value="1"/>
</dbReference>
<proteinExistence type="inferred from homology"/>
<keyword evidence="4" id="KW-0410">Iron transport</keyword>
<organism evidence="18 19">
    <name type="scientific">Cocleimonas flava</name>
    <dbReference type="NCBI Taxonomy" id="634765"/>
    <lineage>
        <taxon>Bacteria</taxon>
        <taxon>Pseudomonadati</taxon>
        <taxon>Pseudomonadota</taxon>
        <taxon>Gammaproteobacteria</taxon>
        <taxon>Thiotrichales</taxon>
        <taxon>Thiotrichaceae</taxon>
        <taxon>Cocleimonas</taxon>
    </lineage>
</organism>
<feature type="domain" description="TonB-dependent receptor-like beta-barrel" evidence="16">
    <location>
        <begin position="242"/>
        <end position="671"/>
    </location>
</feature>
<evidence type="ECO:0000259" key="17">
    <source>
        <dbReference type="Pfam" id="PF07715"/>
    </source>
</evidence>
<dbReference type="EMBL" id="SMFQ01000002">
    <property type="protein sequence ID" value="TCJ88233.1"/>
    <property type="molecule type" value="Genomic_DNA"/>
</dbReference>
<dbReference type="SUPFAM" id="SSF56935">
    <property type="entry name" value="Porins"/>
    <property type="match status" value="1"/>
</dbReference>
<dbReference type="RefSeq" id="WP_207906907.1">
    <property type="nucleotide sequence ID" value="NZ_BAAAFU010000008.1"/>
</dbReference>
<keyword evidence="19" id="KW-1185">Reference proteome</keyword>
<keyword evidence="18" id="KW-0675">Receptor</keyword>
<keyword evidence="2 12" id="KW-0813">Transport</keyword>
<dbReference type="InterPro" id="IPR010917">
    <property type="entry name" value="TonB_rcpt_CS"/>
</dbReference>
<evidence type="ECO:0000313" key="18">
    <source>
        <dbReference type="EMBL" id="TCJ88233.1"/>
    </source>
</evidence>
<evidence type="ECO:0000256" key="9">
    <source>
        <dbReference type="ARBA" id="ARBA00023077"/>
    </source>
</evidence>
<keyword evidence="9 14" id="KW-0798">TonB box</keyword>
<keyword evidence="10 12" id="KW-0472">Membrane</keyword>
<dbReference type="Pfam" id="PF00593">
    <property type="entry name" value="TonB_dep_Rec_b-barrel"/>
    <property type="match status" value="1"/>
</dbReference>
<evidence type="ECO:0000256" key="4">
    <source>
        <dbReference type="ARBA" id="ARBA00022496"/>
    </source>
</evidence>
<keyword evidence="6 15" id="KW-0732">Signal</keyword>
<evidence type="ECO:0000256" key="2">
    <source>
        <dbReference type="ARBA" id="ARBA00022448"/>
    </source>
</evidence>
<comment type="similarity">
    <text evidence="12 14">Belongs to the TonB-dependent receptor family.</text>
</comment>
<comment type="subcellular location">
    <subcellularLocation>
        <location evidence="1 12">Cell outer membrane</location>
        <topology evidence="1 12">Multi-pass membrane protein</topology>
    </subcellularLocation>
</comment>
<comment type="caution">
    <text evidence="18">The sequence shown here is derived from an EMBL/GenBank/DDBJ whole genome shotgun (WGS) entry which is preliminary data.</text>
</comment>
<feature type="chain" id="PRO_5020321652" evidence="15">
    <location>
        <begin position="41"/>
        <end position="714"/>
    </location>
</feature>
<dbReference type="Proteomes" id="UP000294887">
    <property type="component" value="Unassembled WGS sequence"/>
</dbReference>
<dbReference type="PROSITE" id="PS52016">
    <property type="entry name" value="TONB_DEPENDENT_REC_3"/>
    <property type="match status" value="1"/>
</dbReference>
<evidence type="ECO:0000313" key="19">
    <source>
        <dbReference type="Proteomes" id="UP000294887"/>
    </source>
</evidence>
<gene>
    <name evidence="18" type="ORF">EV695_0073</name>
</gene>
<accession>A0A4R1F380</accession>
<dbReference type="AlphaFoldDB" id="A0A4R1F380"/>
<sequence>MPFQVPSQTKLPARFSLALTSVSASILVLAPLLSSVSVNAADVLEEVTVTADFRPTTLEESTASISVVTEEEITKRGAQHIEDTLNAAPNVNMASGASRSRFFQIRGIGERSQFISPINPSVGLYIDGMDFSRSGGSATLFDVDQIEVIRGPQGTKYGANALAGIINIHSTEPTNERSGKIEATLGNYGKQSLGIAAGGPLIKDKLLGRFSLHTNQSDGFMENDFLDRDDTADRDEFTGRGHLKWLANDDLTVDLKVLHLDIDNGYDAFTFDNSRTTLSDEPGKDTQKTDAISLKALLDINSSVALEASASYSDSDLGYSYDEDWGYVGQFSEDLYPYSSFDEYLRNRKNTSIEGRLLSNEDGRIFNDKTDWVVGLYHAKKEEGLTRKYTYLESDFLSQYDTENTALYGQLDTEINDKLKLITGLRVEKWKADYTDSNDNKINVDETLHGGKLGLEYELNDNHLASTSISRGYKAGGVNTDGTLPENLLDFDTEYLWNFEVGVNSSYLDDALTTRITAFYAKRKDQQVRSSIVELREDGSTDFTDYIGNAAKGSNYGIEAELHWKVNDKWRLKTSLGLLQAKFDEYTDPQSTANGLDLAGRDQAHAPNYQYSLGAEYSITPKLTAGVTLEGKDGFYFSDRHNARAKAYSLINANLSYKKGDWTATLWGRNLTDKDYDVRGFGSFGNNPGNGYITETYTQKGEPRTVGLTVSLDF</sequence>
<dbReference type="PANTHER" id="PTHR32552">
    <property type="entry name" value="FERRICHROME IRON RECEPTOR-RELATED"/>
    <property type="match status" value="1"/>
</dbReference>
<dbReference type="InterPro" id="IPR039426">
    <property type="entry name" value="TonB-dep_rcpt-like"/>
</dbReference>
<feature type="signal peptide" evidence="15">
    <location>
        <begin position="1"/>
        <end position="40"/>
    </location>
</feature>
<feature type="short sequence motif" description="TonB C-terminal box" evidence="13">
    <location>
        <begin position="697"/>
        <end position="714"/>
    </location>
</feature>